<feature type="compositionally biased region" description="Basic and acidic residues" evidence="1">
    <location>
        <begin position="190"/>
        <end position="203"/>
    </location>
</feature>
<accession>A0A6A6VJP0</accession>
<evidence type="ECO:0000313" key="2">
    <source>
        <dbReference type="EMBL" id="KAF2749770.1"/>
    </source>
</evidence>
<feature type="region of interest" description="Disordered" evidence="1">
    <location>
        <begin position="235"/>
        <end position="279"/>
    </location>
</feature>
<proteinExistence type="predicted"/>
<feature type="region of interest" description="Disordered" evidence="1">
    <location>
        <begin position="135"/>
        <end position="211"/>
    </location>
</feature>
<evidence type="ECO:0000313" key="3">
    <source>
        <dbReference type="Proteomes" id="UP000799440"/>
    </source>
</evidence>
<dbReference type="AlphaFoldDB" id="A0A6A6VJP0"/>
<feature type="compositionally biased region" description="Basic and acidic residues" evidence="1">
    <location>
        <begin position="249"/>
        <end position="279"/>
    </location>
</feature>
<sequence length="458" mass="52479">MELTLLHQTHFFTSCGLLVSAILSFDHIRFDDLSSAGAMGTLRNPTVGNLVIRGVSGGRRKRYIIKREEDRLCCRDKLCPSVLGQILDRDCSCKKCPTGVPALDGRTCQENCPQGQAKNDKGGCYPIGQRPNAAGNGCNDDPDTSRKGKCPAGQALDPKWGHQDPNTPNPKCAIDDEKHYARPKVPSTRPDGKETDASYKVECGDPDPNNRVKCNPKTHYVDVWVDTKGKANERCEQNKGYRERKRNKPKELRQRLKERWEKEKPDREKKESERKENRRKLEDHYRKFEAEKKEREKIQDEKDRKKARMGKCVPVVALLIGARENTGRVKRDEEHPYDWTSDYFDECFMLSDERLLAWPEGLSVNEIQYVTDAGVDADAWMRSWEHIAAASDLENYVPCSCGKRSLGRRCRRSMDDLETDEDDDYIDYQRTPSKSKVEHEALVFRSEADTCTADELRK</sequence>
<name>A0A6A6VJP0_9PLEO</name>
<reference evidence="2" key="1">
    <citation type="journal article" date="2020" name="Stud. Mycol.">
        <title>101 Dothideomycetes genomes: a test case for predicting lifestyles and emergence of pathogens.</title>
        <authorList>
            <person name="Haridas S."/>
            <person name="Albert R."/>
            <person name="Binder M."/>
            <person name="Bloem J."/>
            <person name="Labutti K."/>
            <person name="Salamov A."/>
            <person name="Andreopoulos B."/>
            <person name="Baker S."/>
            <person name="Barry K."/>
            <person name="Bills G."/>
            <person name="Bluhm B."/>
            <person name="Cannon C."/>
            <person name="Castanera R."/>
            <person name="Culley D."/>
            <person name="Daum C."/>
            <person name="Ezra D."/>
            <person name="Gonzalez J."/>
            <person name="Henrissat B."/>
            <person name="Kuo A."/>
            <person name="Liang C."/>
            <person name="Lipzen A."/>
            <person name="Lutzoni F."/>
            <person name="Magnuson J."/>
            <person name="Mondo S."/>
            <person name="Nolan M."/>
            <person name="Ohm R."/>
            <person name="Pangilinan J."/>
            <person name="Park H.-J."/>
            <person name="Ramirez L."/>
            <person name="Alfaro M."/>
            <person name="Sun H."/>
            <person name="Tritt A."/>
            <person name="Yoshinaga Y."/>
            <person name="Zwiers L.-H."/>
            <person name="Turgeon B."/>
            <person name="Goodwin S."/>
            <person name="Spatafora J."/>
            <person name="Crous P."/>
            <person name="Grigoriev I."/>
        </authorList>
    </citation>
    <scope>NUCLEOTIDE SEQUENCE</scope>
    <source>
        <strain evidence="2">CBS 119925</strain>
    </source>
</reference>
<gene>
    <name evidence="2" type="ORF">M011DRAFT_456536</name>
</gene>
<dbReference type="Proteomes" id="UP000799440">
    <property type="component" value="Unassembled WGS sequence"/>
</dbReference>
<protein>
    <submittedName>
        <fullName evidence="2">Uncharacterized protein</fullName>
    </submittedName>
</protein>
<dbReference type="OrthoDB" id="3773350at2759"/>
<keyword evidence="3" id="KW-1185">Reference proteome</keyword>
<dbReference type="EMBL" id="MU006565">
    <property type="protein sequence ID" value="KAF2749770.1"/>
    <property type="molecule type" value="Genomic_DNA"/>
</dbReference>
<evidence type="ECO:0000256" key="1">
    <source>
        <dbReference type="SAM" id="MobiDB-lite"/>
    </source>
</evidence>
<organism evidence="2 3">
    <name type="scientific">Sporormia fimetaria CBS 119925</name>
    <dbReference type="NCBI Taxonomy" id="1340428"/>
    <lineage>
        <taxon>Eukaryota</taxon>
        <taxon>Fungi</taxon>
        <taxon>Dikarya</taxon>
        <taxon>Ascomycota</taxon>
        <taxon>Pezizomycotina</taxon>
        <taxon>Dothideomycetes</taxon>
        <taxon>Pleosporomycetidae</taxon>
        <taxon>Pleosporales</taxon>
        <taxon>Sporormiaceae</taxon>
        <taxon>Sporormia</taxon>
    </lineage>
</organism>